<evidence type="ECO:0000313" key="9">
    <source>
        <dbReference type="Proteomes" id="UP000236884"/>
    </source>
</evidence>
<feature type="transmembrane region" description="Helical" evidence="6">
    <location>
        <begin position="74"/>
        <end position="95"/>
    </location>
</feature>
<feature type="transmembrane region" description="Helical" evidence="6">
    <location>
        <begin position="16"/>
        <end position="37"/>
    </location>
</feature>
<reference evidence="8 9" key="1">
    <citation type="submission" date="2015-08" db="EMBL/GenBank/DDBJ databases">
        <title>Investigation of the bacterial diversity of lava forest soil.</title>
        <authorList>
            <person name="Lee J.S."/>
        </authorList>
    </citation>
    <scope>NUCLEOTIDE SEQUENCE [LARGE SCALE GENOMIC DNA]</scope>
    <source>
        <strain evidence="8 9">GJW-30</strain>
    </source>
</reference>
<dbReference type="Proteomes" id="UP000236884">
    <property type="component" value="Chromosome"/>
</dbReference>
<dbReference type="KEGG" id="vgo:GJW-30_1_03712"/>
<proteinExistence type="inferred from homology"/>
<gene>
    <name evidence="8" type="ORF">GJW-30_1_03712</name>
</gene>
<keyword evidence="4 6" id="KW-1133">Transmembrane helix</keyword>
<evidence type="ECO:0000256" key="3">
    <source>
        <dbReference type="ARBA" id="ARBA00022692"/>
    </source>
</evidence>
<evidence type="ECO:0000259" key="7">
    <source>
        <dbReference type="Pfam" id="PF04138"/>
    </source>
</evidence>
<dbReference type="RefSeq" id="WP_096357888.1">
    <property type="nucleotide sequence ID" value="NZ_AP014946.1"/>
</dbReference>
<dbReference type="InterPro" id="IPR007267">
    <property type="entry name" value="GtrA_DPMS_TM"/>
</dbReference>
<sequence length="132" mass="14528">MSSRHADVVWLKQIRAYGLVGLVNTVIGFCVTATFEMLGLSPVLANACGFAVGLTFSFMLNGKYTFDHAEWRSALTPFLIAFGFCYALNLAVLLATSKLAAIHFLLPQLLAVATYNVSFFLLMKFTVYISRS</sequence>
<comment type="similarity">
    <text evidence="2">Belongs to the GtrA family.</text>
</comment>
<name>A0A0S3PZ40_9BRAD</name>
<dbReference type="PANTHER" id="PTHR38459:SF1">
    <property type="entry name" value="PROPHAGE BACTOPRENOL-LINKED GLUCOSE TRANSLOCASE HOMOLOG"/>
    <property type="match status" value="1"/>
</dbReference>
<evidence type="ECO:0000313" key="8">
    <source>
        <dbReference type="EMBL" id="BAT61155.1"/>
    </source>
</evidence>
<dbReference type="GO" id="GO:0005886">
    <property type="term" value="C:plasma membrane"/>
    <property type="evidence" value="ECO:0007669"/>
    <property type="project" value="TreeGrafter"/>
</dbReference>
<dbReference type="InterPro" id="IPR051401">
    <property type="entry name" value="GtrA_CellWall_Glycosyl"/>
</dbReference>
<dbReference type="PANTHER" id="PTHR38459">
    <property type="entry name" value="PROPHAGE BACTOPRENOL-LINKED GLUCOSE TRANSLOCASE HOMOLOG"/>
    <property type="match status" value="1"/>
</dbReference>
<keyword evidence="5 6" id="KW-0472">Membrane</keyword>
<dbReference type="OrthoDB" id="6196188at2"/>
<evidence type="ECO:0000256" key="1">
    <source>
        <dbReference type="ARBA" id="ARBA00004141"/>
    </source>
</evidence>
<dbReference type="EMBL" id="AP014946">
    <property type="protein sequence ID" value="BAT61155.1"/>
    <property type="molecule type" value="Genomic_DNA"/>
</dbReference>
<evidence type="ECO:0000256" key="6">
    <source>
        <dbReference type="SAM" id="Phobius"/>
    </source>
</evidence>
<comment type="subcellular location">
    <subcellularLocation>
        <location evidence="1">Membrane</location>
        <topology evidence="1">Multi-pass membrane protein</topology>
    </subcellularLocation>
</comment>
<feature type="transmembrane region" description="Helical" evidence="6">
    <location>
        <begin position="43"/>
        <end position="62"/>
    </location>
</feature>
<keyword evidence="9" id="KW-1185">Reference proteome</keyword>
<protein>
    <submittedName>
        <fullName evidence="8">GtrA-like protein</fullName>
    </submittedName>
</protein>
<feature type="transmembrane region" description="Helical" evidence="6">
    <location>
        <begin position="101"/>
        <end position="122"/>
    </location>
</feature>
<organism evidence="8 9">
    <name type="scientific">Variibacter gotjawalensis</name>
    <dbReference type="NCBI Taxonomy" id="1333996"/>
    <lineage>
        <taxon>Bacteria</taxon>
        <taxon>Pseudomonadati</taxon>
        <taxon>Pseudomonadota</taxon>
        <taxon>Alphaproteobacteria</taxon>
        <taxon>Hyphomicrobiales</taxon>
        <taxon>Nitrobacteraceae</taxon>
        <taxon>Variibacter</taxon>
    </lineage>
</organism>
<evidence type="ECO:0000256" key="2">
    <source>
        <dbReference type="ARBA" id="ARBA00009399"/>
    </source>
</evidence>
<evidence type="ECO:0000256" key="4">
    <source>
        <dbReference type="ARBA" id="ARBA00022989"/>
    </source>
</evidence>
<accession>A0A0S3PZ40</accession>
<dbReference type="Pfam" id="PF04138">
    <property type="entry name" value="GtrA_DPMS_TM"/>
    <property type="match status" value="1"/>
</dbReference>
<keyword evidence="3 6" id="KW-0812">Transmembrane</keyword>
<dbReference type="AlphaFoldDB" id="A0A0S3PZ40"/>
<evidence type="ECO:0000256" key="5">
    <source>
        <dbReference type="ARBA" id="ARBA00023136"/>
    </source>
</evidence>
<feature type="domain" description="GtrA/DPMS transmembrane" evidence="7">
    <location>
        <begin position="17"/>
        <end position="127"/>
    </location>
</feature>
<dbReference type="GO" id="GO:0000271">
    <property type="term" value="P:polysaccharide biosynthetic process"/>
    <property type="evidence" value="ECO:0007669"/>
    <property type="project" value="InterPro"/>
</dbReference>